<name>A0A9P0XER6_PIEBR</name>
<evidence type="ECO:0000313" key="2">
    <source>
        <dbReference type="EMBL" id="CAH4032158.1"/>
    </source>
</evidence>
<dbReference type="Proteomes" id="UP001152562">
    <property type="component" value="Unassembled WGS sequence"/>
</dbReference>
<reference evidence="2" key="1">
    <citation type="submission" date="2022-05" db="EMBL/GenBank/DDBJ databases">
        <authorList>
            <person name="Okamura Y."/>
        </authorList>
    </citation>
    <scope>NUCLEOTIDE SEQUENCE</scope>
</reference>
<gene>
    <name evidence="2" type="ORF">PIBRA_LOCUS8581</name>
</gene>
<feature type="region of interest" description="Disordered" evidence="1">
    <location>
        <begin position="31"/>
        <end position="103"/>
    </location>
</feature>
<dbReference type="EMBL" id="CALOZG010000027">
    <property type="protein sequence ID" value="CAH4032158.1"/>
    <property type="molecule type" value="Genomic_DNA"/>
</dbReference>
<comment type="caution">
    <text evidence="2">The sequence shown here is derived from an EMBL/GenBank/DDBJ whole genome shotgun (WGS) entry which is preliminary data.</text>
</comment>
<feature type="compositionally biased region" description="Low complexity" evidence="1">
    <location>
        <begin position="31"/>
        <end position="41"/>
    </location>
</feature>
<feature type="compositionally biased region" description="Low complexity" evidence="1">
    <location>
        <begin position="79"/>
        <end position="103"/>
    </location>
</feature>
<proteinExistence type="predicted"/>
<protein>
    <submittedName>
        <fullName evidence="2">Uncharacterized protein</fullName>
    </submittedName>
</protein>
<feature type="compositionally biased region" description="Basic residues" evidence="1">
    <location>
        <begin position="44"/>
        <end position="59"/>
    </location>
</feature>
<organism evidence="2 3">
    <name type="scientific">Pieris brassicae</name>
    <name type="common">White butterfly</name>
    <name type="synonym">Large white butterfly</name>
    <dbReference type="NCBI Taxonomy" id="7116"/>
    <lineage>
        <taxon>Eukaryota</taxon>
        <taxon>Metazoa</taxon>
        <taxon>Ecdysozoa</taxon>
        <taxon>Arthropoda</taxon>
        <taxon>Hexapoda</taxon>
        <taxon>Insecta</taxon>
        <taxon>Pterygota</taxon>
        <taxon>Neoptera</taxon>
        <taxon>Endopterygota</taxon>
        <taxon>Lepidoptera</taxon>
        <taxon>Glossata</taxon>
        <taxon>Ditrysia</taxon>
        <taxon>Papilionoidea</taxon>
        <taxon>Pieridae</taxon>
        <taxon>Pierinae</taxon>
        <taxon>Pieris</taxon>
    </lineage>
</organism>
<accession>A0A9P0XER6</accession>
<evidence type="ECO:0000313" key="3">
    <source>
        <dbReference type="Proteomes" id="UP001152562"/>
    </source>
</evidence>
<sequence>MALVVVGLRRAVTRDGAARRNCARLLSGRRSARMAAGASGMHSIIRKTKRGSNNGKKRNTQIIVRNEAAGSGGGRAVRRGPAVALARRTQTARAPAPFASDSA</sequence>
<keyword evidence="3" id="KW-1185">Reference proteome</keyword>
<dbReference type="AlphaFoldDB" id="A0A9P0XER6"/>
<evidence type="ECO:0000256" key="1">
    <source>
        <dbReference type="SAM" id="MobiDB-lite"/>
    </source>
</evidence>